<evidence type="ECO:0000313" key="1">
    <source>
        <dbReference type="EMBL" id="JAD31559.1"/>
    </source>
</evidence>
<accession>A0A0A8YWR3</accession>
<reference evidence="1" key="2">
    <citation type="journal article" date="2015" name="Data Brief">
        <title>Shoot transcriptome of the giant reed, Arundo donax.</title>
        <authorList>
            <person name="Barrero R.A."/>
            <person name="Guerrero F.D."/>
            <person name="Moolhuijzen P."/>
            <person name="Goolsby J.A."/>
            <person name="Tidwell J."/>
            <person name="Bellgard S.E."/>
            <person name="Bellgard M.I."/>
        </authorList>
    </citation>
    <scope>NUCLEOTIDE SEQUENCE</scope>
    <source>
        <tissue evidence="1">Shoot tissue taken approximately 20 cm above the soil surface</tissue>
    </source>
</reference>
<proteinExistence type="predicted"/>
<dbReference type="AlphaFoldDB" id="A0A0A8YWR3"/>
<organism evidence="1">
    <name type="scientific">Arundo donax</name>
    <name type="common">Giant reed</name>
    <name type="synonym">Donax arundinaceus</name>
    <dbReference type="NCBI Taxonomy" id="35708"/>
    <lineage>
        <taxon>Eukaryota</taxon>
        <taxon>Viridiplantae</taxon>
        <taxon>Streptophyta</taxon>
        <taxon>Embryophyta</taxon>
        <taxon>Tracheophyta</taxon>
        <taxon>Spermatophyta</taxon>
        <taxon>Magnoliopsida</taxon>
        <taxon>Liliopsida</taxon>
        <taxon>Poales</taxon>
        <taxon>Poaceae</taxon>
        <taxon>PACMAD clade</taxon>
        <taxon>Arundinoideae</taxon>
        <taxon>Arundineae</taxon>
        <taxon>Arundo</taxon>
    </lineage>
</organism>
<name>A0A0A8YWR3_ARUDO</name>
<sequence length="32" mass="3722">MLLDLLTQTAGKPHDRKLDHYWSVSLVDDQLL</sequence>
<dbReference type="EMBL" id="GBRH01266336">
    <property type="protein sequence ID" value="JAD31559.1"/>
    <property type="molecule type" value="Transcribed_RNA"/>
</dbReference>
<reference evidence="1" key="1">
    <citation type="submission" date="2014-09" db="EMBL/GenBank/DDBJ databases">
        <authorList>
            <person name="Magalhaes I.L.F."/>
            <person name="Oliveira U."/>
            <person name="Santos F.R."/>
            <person name="Vidigal T.H.D.A."/>
            <person name="Brescovit A.D."/>
            <person name="Santos A.J."/>
        </authorList>
    </citation>
    <scope>NUCLEOTIDE SEQUENCE</scope>
    <source>
        <tissue evidence="1">Shoot tissue taken approximately 20 cm above the soil surface</tissue>
    </source>
</reference>
<protein>
    <submittedName>
        <fullName evidence="1">Uncharacterized protein</fullName>
    </submittedName>
</protein>